<comment type="caution">
    <text evidence="11">The sequence shown here is derived from an EMBL/GenBank/DDBJ whole genome shotgun (WGS) entry which is preliminary data.</text>
</comment>
<feature type="region of interest" description="Disordered" evidence="10">
    <location>
        <begin position="786"/>
        <end position="815"/>
    </location>
</feature>
<evidence type="ECO:0000256" key="6">
    <source>
        <dbReference type="ARBA" id="ARBA00022989"/>
    </source>
</evidence>
<name>A0A9P5XPK1_9AGAR</name>
<keyword evidence="4 9" id="KW-0812">Transmembrane</keyword>
<dbReference type="GO" id="GO:0031966">
    <property type="term" value="C:mitochondrial membrane"/>
    <property type="evidence" value="ECO:0007669"/>
    <property type="project" value="UniProtKB-SubCell"/>
</dbReference>
<dbReference type="Gene3D" id="1.50.40.10">
    <property type="entry name" value="Mitochondrial carrier domain"/>
    <property type="match status" value="1"/>
</dbReference>
<evidence type="ECO:0000256" key="3">
    <source>
        <dbReference type="ARBA" id="ARBA00022448"/>
    </source>
</evidence>
<feature type="repeat" description="Solcar" evidence="9">
    <location>
        <begin position="1141"/>
        <end position="1238"/>
    </location>
</feature>
<proteinExistence type="inferred from homology"/>
<evidence type="ECO:0000313" key="12">
    <source>
        <dbReference type="Proteomes" id="UP000807342"/>
    </source>
</evidence>
<dbReference type="EMBL" id="MU151053">
    <property type="protein sequence ID" value="KAF9454575.1"/>
    <property type="molecule type" value="Genomic_DNA"/>
</dbReference>
<feature type="repeat" description="Solcar" evidence="9">
    <location>
        <begin position="1028"/>
        <end position="1122"/>
    </location>
</feature>
<keyword evidence="6" id="KW-1133">Transmembrane helix</keyword>
<keyword evidence="7" id="KW-0496">Mitochondrion</keyword>
<dbReference type="PANTHER" id="PTHR45624">
    <property type="entry name" value="MITOCHONDRIAL BASIC AMINO ACIDS TRANSPORTER-RELATED"/>
    <property type="match status" value="1"/>
</dbReference>
<reference evidence="11" key="1">
    <citation type="submission" date="2020-11" db="EMBL/GenBank/DDBJ databases">
        <authorList>
            <consortium name="DOE Joint Genome Institute"/>
            <person name="Ahrendt S."/>
            <person name="Riley R."/>
            <person name="Andreopoulos W."/>
            <person name="Labutti K."/>
            <person name="Pangilinan J."/>
            <person name="Ruiz-Duenas F.J."/>
            <person name="Barrasa J.M."/>
            <person name="Sanchez-Garcia M."/>
            <person name="Camarero S."/>
            <person name="Miyauchi S."/>
            <person name="Serrano A."/>
            <person name="Linde D."/>
            <person name="Babiker R."/>
            <person name="Drula E."/>
            <person name="Ayuso-Fernandez I."/>
            <person name="Pacheco R."/>
            <person name="Padilla G."/>
            <person name="Ferreira P."/>
            <person name="Barriuso J."/>
            <person name="Kellner H."/>
            <person name="Castanera R."/>
            <person name="Alfaro M."/>
            <person name="Ramirez L."/>
            <person name="Pisabarro A.G."/>
            <person name="Kuo A."/>
            <person name="Tritt A."/>
            <person name="Lipzen A."/>
            <person name="He G."/>
            <person name="Yan M."/>
            <person name="Ng V."/>
            <person name="Cullen D."/>
            <person name="Martin F."/>
            <person name="Rosso M.-N."/>
            <person name="Henrissat B."/>
            <person name="Hibbett D."/>
            <person name="Martinez A.T."/>
            <person name="Grigoriev I.V."/>
        </authorList>
    </citation>
    <scope>NUCLEOTIDE SEQUENCE</scope>
    <source>
        <strain evidence="11">MF-IS2</strain>
    </source>
</reference>
<dbReference type="GO" id="GO:0022857">
    <property type="term" value="F:transmembrane transporter activity"/>
    <property type="evidence" value="ECO:0007669"/>
    <property type="project" value="TreeGrafter"/>
</dbReference>
<keyword evidence="8 9" id="KW-0472">Membrane</keyword>
<evidence type="ECO:0000256" key="10">
    <source>
        <dbReference type="SAM" id="MobiDB-lite"/>
    </source>
</evidence>
<evidence type="ECO:0000256" key="9">
    <source>
        <dbReference type="PROSITE-ProRule" id="PRU00282"/>
    </source>
</evidence>
<sequence>MHTWPSHHRPPNPTEGPSKQIKKSVTRNYPVLEHGVVDAATLVEKNGSLEWDSVVPARPVGRYHITQFLNVFPATKSPPLPELTATINQRADGGAHFLRKHFPEVDVSADVIRRQITEDTLQTTGYGNFDPFEGDTLDVVVDSNKTAHLIFPMGELNSELNLTPILIEDGDTTIKPTVTPVRTFSTPISQITSSPTANSQNDSQRDTLLCIRTYGATALLKFDLEATSLGGLTDITHFTRYDAGDASIMNVRILPAGAPFEVLLVNKEGGMYGCSLFGGKKTMVKLLTRPESSANTFWRVGQGSNLTECVILSEKNVDQLDFRQTSQISSLYTELSKEFLTAIEDYAQDNLLRLCSTSQITWLDLRFPGKPLLGYKHHRQFDRTLRTNTLDCRTATTILSSRRNGLMTIYSVSRHDDQLIRANDLPYGISLPTNYCQYTGQAFLQHESRGVTVFRNNERAEVHCVQLHNAMVDSELPDTLVLEESNAIKDLRKKAEDTKTDLEKYGDQDKSLKDLFPAYDLAFRIQTEQQAKAEEEQAEKFHDVMDRLPIFWQAHDPPSEHMLTSYDVVFRSHEDPDKISRSDFTTGSLINSTRGFRALVQDRFPIGILRKGAPWHLNIADIQSRIDPFLNLNMNTRDLAESLRSYDLIRDDDRTVLSIRRENNAREQLAADLVLSRDVYSPIAFMPPRDVGNDLETMTEALSLGGHDADEPPEVEFGYLRPVVKAKAGDHYNRDKEVEEYQVEEKVEAGAKVSLPMGVRLLLKDWEVGTKTKDYLFQDPYDTTDEPIPRSNVHPRLRGLNTMPNLSQPAPSQRPPMVIPSQSILSTTFVPSSQPSIKRPPTVVQSQDMLTFGRSNRIFGAQTQQPFVAGMSQSQASQDHSQPSQQYMASTQVLPGPHGGRPVAGRNAPNALGASTPNHPLYDPAVLNDALRRNKAVVCALSASYISTFAGYPLDSIKSRLQTTKGSITIPRLAGLVYKEEGIMGFYRGLWIPLMTISFVRAASFTIYSRTKEYCAGHDILCRPHILDAAITGGISGAMSGSLISFGSAPFELVKVRRQLEYSIAATKGVALIRPPGTAEAVREIFRTNGLGGLYTGFRLHFVRDTAGTALYFLEYDGMRHLLGRNRSGEQGPTPSWLPVHSSLVPFICGSVSGVTSWALIYPLDVVKTKVQQRALAGDKYRGPLETLHRLLRGPDPSNPRPLLSGIGRLYRGLGVSALRSITTHGLLWTLFDMTAHYIDNLPQSRPADDD</sequence>
<keyword evidence="3" id="KW-0813">Transport</keyword>
<dbReference type="Pfam" id="PF00153">
    <property type="entry name" value="Mito_carr"/>
    <property type="match status" value="3"/>
</dbReference>
<dbReference type="OrthoDB" id="2382881at2759"/>
<keyword evidence="5" id="KW-0677">Repeat</keyword>
<feature type="region of interest" description="Disordered" evidence="10">
    <location>
        <begin position="1"/>
        <end position="22"/>
    </location>
</feature>
<accession>A0A9P5XPK1</accession>
<dbReference type="InterPro" id="IPR023395">
    <property type="entry name" value="MCP_dom_sf"/>
</dbReference>
<protein>
    <recommendedName>
        <fullName evidence="13">Mitochondrial carrier</fullName>
    </recommendedName>
</protein>
<evidence type="ECO:0008006" key="13">
    <source>
        <dbReference type="Google" id="ProtNLM"/>
    </source>
</evidence>
<evidence type="ECO:0000256" key="2">
    <source>
        <dbReference type="ARBA" id="ARBA00006375"/>
    </source>
</evidence>
<evidence type="ECO:0000313" key="11">
    <source>
        <dbReference type="EMBL" id="KAF9454575.1"/>
    </source>
</evidence>
<comment type="similarity">
    <text evidence="2">Belongs to the mitochondrial carrier (TC 2.A.29) family.</text>
</comment>
<feature type="compositionally biased region" description="Polar residues" evidence="10">
    <location>
        <begin position="802"/>
        <end position="811"/>
    </location>
</feature>
<feature type="compositionally biased region" description="Basic residues" evidence="10">
    <location>
        <begin position="1"/>
        <end position="10"/>
    </location>
</feature>
<dbReference type="SUPFAM" id="SSF103506">
    <property type="entry name" value="Mitochondrial carrier"/>
    <property type="match status" value="1"/>
</dbReference>
<dbReference type="PROSITE" id="PS50920">
    <property type="entry name" value="SOLCAR"/>
    <property type="match status" value="3"/>
</dbReference>
<dbReference type="InterPro" id="IPR018108">
    <property type="entry name" value="MCP_transmembrane"/>
</dbReference>
<evidence type="ECO:0000256" key="8">
    <source>
        <dbReference type="ARBA" id="ARBA00023136"/>
    </source>
</evidence>
<dbReference type="AlphaFoldDB" id="A0A9P5XPK1"/>
<evidence type="ECO:0000256" key="7">
    <source>
        <dbReference type="ARBA" id="ARBA00023128"/>
    </source>
</evidence>
<keyword evidence="12" id="KW-1185">Reference proteome</keyword>
<organism evidence="11 12">
    <name type="scientific">Macrolepiota fuliginosa MF-IS2</name>
    <dbReference type="NCBI Taxonomy" id="1400762"/>
    <lineage>
        <taxon>Eukaryota</taxon>
        <taxon>Fungi</taxon>
        <taxon>Dikarya</taxon>
        <taxon>Basidiomycota</taxon>
        <taxon>Agaricomycotina</taxon>
        <taxon>Agaricomycetes</taxon>
        <taxon>Agaricomycetidae</taxon>
        <taxon>Agaricales</taxon>
        <taxon>Agaricineae</taxon>
        <taxon>Agaricaceae</taxon>
        <taxon>Macrolepiota</taxon>
    </lineage>
</organism>
<feature type="repeat" description="Solcar" evidence="9">
    <location>
        <begin position="931"/>
        <end position="1014"/>
    </location>
</feature>
<dbReference type="Proteomes" id="UP000807342">
    <property type="component" value="Unassembled WGS sequence"/>
</dbReference>
<evidence type="ECO:0000256" key="1">
    <source>
        <dbReference type="ARBA" id="ARBA00004225"/>
    </source>
</evidence>
<evidence type="ECO:0000256" key="5">
    <source>
        <dbReference type="ARBA" id="ARBA00022737"/>
    </source>
</evidence>
<dbReference type="PANTHER" id="PTHR45624:SF9">
    <property type="entry name" value="CARRIER PROTEIN, PUTATIVE (AFU_ORTHOLOGUE AFUA_4G06390)-RELATED"/>
    <property type="match status" value="1"/>
</dbReference>
<dbReference type="InterPro" id="IPR050567">
    <property type="entry name" value="Mitochondrial_Carrier"/>
</dbReference>
<comment type="subcellular location">
    <subcellularLocation>
        <location evidence="1">Mitochondrion membrane</location>
        <topology evidence="1">Multi-pass membrane protein</topology>
    </subcellularLocation>
</comment>
<evidence type="ECO:0000256" key="4">
    <source>
        <dbReference type="ARBA" id="ARBA00022692"/>
    </source>
</evidence>
<gene>
    <name evidence="11" type="ORF">P691DRAFT_655672</name>
</gene>